<sequence length="120" mass="13212">MFRFQLPPALIMVAAYLCAVSLVLQCVALTELGWATNSDGGDVGLWYHCIENPKPSRWGPDLYCQAMYAEGKAPRWMLFIRGFSYAATVGMSVNFLCIGFSCFYQAHLLNIIAFVGAATA</sequence>
<proteinExistence type="predicted"/>
<gene>
    <name evidence="4" type="ORF">BaRGS_00038539</name>
    <name evidence="3" type="ORF">BaRGS_00040145</name>
</gene>
<comment type="caution">
    <text evidence="4">The sequence shown here is derived from an EMBL/GenBank/DDBJ whole genome shotgun (WGS) entry which is preliminary data.</text>
</comment>
<keyword evidence="1" id="KW-1133">Transmembrane helix</keyword>
<dbReference type="AlphaFoldDB" id="A0ABD0J6J5"/>
<dbReference type="EMBL" id="JACVVK020000626">
    <property type="protein sequence ID" value="KAK7462050.1"/>
    <property type="molecule type" value="Genomic_DNA"/>
</dbReference>
<keyword evidence="1" id="KW-0812">Transmembrane</keyword>
<accession>A0ABD0J6J5</accession>
<name>A0ABD0J6J5_9CAEN</name>
<keyword evidence="1" id="KW-0472">Membrane</keyword>
<organism evidence="4 5">
    <name type="scientific">Batillaria attramentaria</name>
    <dbReference type="NCBI Taxonomy" id="370345"/>
    <lineage>
        <taxon>Eukaryota</taxon>
        <taxon>Metazoa</taxon>
        <taxon>Spiralia</taxon>
        <taxon>Lophotrochozoa</taxon>
        <taxon>Mollusca</taxon>
        <taxon>Gastropoda</taxon>
        <taxon>Caenogastropoda</taxon>
        <taxon>Sorbeoconcha</taxon>
        <taxon>Cerithioidea</taxon>
        <taxon>Batillariidae</taxon>
        <taxon>Batillaria</taxon>
    </lineage>
</organism>
<keyword evidence="2" id="KW-0732">Signal</keyword>
<evidence type="ECO:0000313" key="5">
    <source>
        <dbReference type="Proteomes" id="UP001519460"/>
    </source>
</evidence>
<evidence type="ECO:0000256" key="1">
    <source>
        <dbReference type="SAM" id="Phobius"/>
    </source>
</evidence>
<reference evidence="4" key="3">
    <citation type="submission" date="2023-01" db="EMBL/GenBank/DDBJ databases">
        <authorList>
            <person name="Patra A."/>
        </authorList>
    </citation>
    <scope>NUCLEOTIDE SEQUENCE</scope>
    <source>
        <strain evidence="4">Wonlab-2016</strain>
        <tissue evidence="4">Foot muscle</tissue>
    </source>
</reference>
<reference evidence="4" key="1">
    <citation type="submission" date="2020-09" db="EMBL/GenBank/DDBJ databases">
        <authorList>
            <person name="Won Y."/>
        </authorList>
    </citation>
    <scope>NUCLEOTIDE SEQUENCE</scope>
    <source>
        <strain evidence="4">Wonlab-2016</strain>
        <tissue evidence="4">Foot muscle</tissue>
    </source>
</reference>
<feature type="chain" id="PRO_5044722549" evidence="2">
    <location>
        <begin position="36"/>
        <end position="120"/>
    </location>
</feature>
<protein>
    <submittedName>
        <fullName evidence="4">Uncharacterized protein</fullName>
    </submittedName>
</protein>
<dbReference type="EMBL" id="JACVVK020000765">
    <property type="protein sequence ID" value="KAK7448036.1"/>
    <property type="molecule type" value="Genomic_DNA"/>
</dbReference>
<evidence type="ECO:0000313" key="4">
    <source>
        <dbReference type="EMBL" id="KAK7462050.1"/>
    </source>
</evidence>
<feature type="non-terminal residue" evidence="4">
    <location>
        <position position="120"/>
    </location>
</feature>
<evidence type="ECO:0000256" key="2">
    <source>
        <dbReference type="SAM" id="SignalP"/>
    </source>
</evidence>
<evidence type="ECO:0000313" key="3">
    <source>
        <dbReference type="EMBL" id="KAK7448036.1"/>
    </source>
</evidence>
<keyword evidence="5" id="KW-1185">Reference proteome</keyword>
<feature type="transmembrane region" description="Helical" evidence="1">
    <location>
        <begin position="83"/>
        <end position="104"/>
    </location>
</feature>
<dbReference type="Proteomes" id="UP001519460">
    <property type="component" value="Unassembled WGS sequence"/>
</dbReference>
<reference evidence="4 5" key="2">
    <citation type="journal article" date="2023" name="Sci. Data">
        <title>Genome assembly of the Korean intertidal mud-creeper Batillaria attramentaria.</title>
        <authorList>
            <person name="Patra A.K."/>
            <person name="Ho P.T."/>
            <person name="Jun S."/>
            <person name="Lee S.J."/>
            <person name="Kim Y."/>
            <person name="Won Y.J."/>
        </authorList>
    </citation>
    <scope>NUCLEOTIDE SEQUENCE [LARGE SCALE GENOMIC DNA]</scope>
    <source>
        <strain evidence="4">Wonlab-2016</strain>
    </source>
</reference>
<feature type="signal peptide" evidence="2">
    <location>
        <begin position="1"/>
        <end position="35"/>
    </location>
</feature>